<dbReference type="InterPro" id="IPR055947">
    <property type="entry name" value="DUF7525"/>
</dbReference>
<evidence type="ECO:0000313" key="2">
    <source>
        <dbReference type="EMBL" id="QLH78730.1"/>
    </source>
</evidence>
<dbReference type="EMBL" id="CP058910">
    <property type="protein sequence ID" value="QLH78730.1"/>
    <property type="molecule type" value="Genomic_DNA"/>
</dbReference>
<reference evidence="2 3" key="1">
    <citation type="submission" date="2020-07" db="EMBL/GenBank/DDBJ databases">
        <title>Halosimplex pelagicum sp. nov. and Halosimplex rubrum sp. nov., isolated from salted brown alga Laminaria, and emended description of the genus Halosimplex.</title>
        <authorList>
            <person name="Cui H."/>
        </authorList>
    </citation>
    <scope>NUCLEOTIDE SEQUENCE [LARGE SCALE GENOMIC DNA]</scope>
    <source>
        <strain evidence="2 3">R27</strain>
    </source>
</reference>
<dbReference type="RefSeq" id="WP_179908608.1">
    <property type="nucleotide sequence ID" value="NZ_CP058910.1"/>
</dbReference>
<dbReference type="OrthoDB" id="241066at2157"/>
<keyword evidence="1" id="KW-0812">Transmembrane</keyword>
<dbReference type="AlphaFoldDB" id="A0A7D5T5R9"/>
<organism evidence="2 3">
    <name type="scientific">Halosimplex rubrum</name>
    <dbReference type="NCBI Taxonomy" id="869889"/>
    <lineage>
        <taxon>Archaea</taxon>
        <taxon>Methanobacteriati</taxon>
        <taxon>Methanobacteriota</taxon>
        <taxon>Stenosarchaea group</taxon>
        <taxon>Halobacteria</taxon>
        <taxon>Halobacteriales</taxon>
        <taxon>Haloarculaceae</taxon>
        <taxon>Halosimplex</taxon>
    </lineage>
</organism>
<proteinExistence type="predicted"/>
<dbReference type="Pfam" id="PF24369">
    <property type="entry name" value="DUF7525"/>
    <property type="match status" value="1"/>
</dbReference>
<name>A0A7D5T5R9_9EURY</name>
<evidence type="ECO:0000313" key="3">
    <source>
        <dbReference type="Proteomes" id="UP000509667"/>
    </source>
</evidence>
<accession>A0A7D5T5R9</accession>
<feature type="transmembrane region" description="Helical" evidence="1">
    <location>
        <begin position="39"/>
        <end position="60"/>
    </location>
</feature>
<keyword evidence="1" id="KW-0472">Membrane</keyword>
<keyword evidence="1" id="KW-1133">Transmembrane helix</keyword>
<keyword evidence="3" id="KW-1185">Reference proteome</keyword>
<protein>
    <submittedName>
        <fullName evidence="2">Uncharacterized protein</fullName>
    </submittedName>
</protein>
<feature type="transmembrane region" description="Helical" evidence="1">
    <location>
        <begin position="12"/>
        <end position="33"/>
    </location>
</feature>
<sequence length="65" mass="6272">MSEVTAGSDMGIGLGLAFGVLAVAGAIGMLVAYSDQVVAGWSFALAIVAGICSIAGIHLYGAADA</sequence>
<dbReference type="Proteomes" id="UP000509667">
    <property type="component" value="Chromosome"/>
</dbReference>
<gene>
    <name evidence="2" type="ORF">HZS55_16165</name>
</gene>
<evidence type="ECO:0000256" key="1">
    <source>
        <dbReference type="SAM" id="Phobius"/>
    </source>
</evidence>
<dbReference type="KEGG" id="hrr:HZS55_16165"/>
<dbReference type="GeneID" id="56079430"/>